<dbReference type="EMBL" id="BMAW01023587">
    <property type="protein sequence ID" value="GFT83424.1"/>
    <property type="molecule type" value="Genomic_DNA"/>
</dbReference>
<sequence>MNHLPITKFFSSCDNKVSFVSAGILLKFGKVNNNNQKELRHLKQMKRRNLGIVSTLGVPEKKVTDLTFSSTIEIKILRLLSNHSKREEAYHLQIKEAADGRRKGEGIID</sequence>
<comment type="caution">
    <text evidence="1">The sequence shown here is derived from an EMBL/GenBank/DDBJ whole genome shotgun (WGS) entry which is preliminary data.</text>
</comment>
<reference evidence="1" key="1">
    <citation type="submission" date="2020-08" db="EMBL/GenBank/DDBJ databases">
        <title>Multicomponent nature underlies the extraordinary mechanical properties of spider dragline silk.</title>
        <authorList>
            <person name="Kono N."/>
            <person name="Nakamura H."/>
            <person name="Mori M."/>
            <person name="Yoshida Y."/>
            <person name="Ohtoshi R."/>
            <person name="Malay A.D."/>
            <person name="Moran D.A.P."/>
            <person name="Tomita M."/>
            <person name="Numata K."/>
            <person name="Arakawa K."/>
        </authorList>
    </citation>
    <scope>NUCLEOTIDE SEQUENCE</scope>
</reference>
<proteinExistence type="predicted"/>
<organism evidence="1 2">
    <name type="scientific">Nephila pilipes</name>
    <name type="common">Giant wood spider</name>
    <name type="synonym">Nephila maculata</name>
    <dbReference type="NCBI Taxonomy" id="299642"/>
    <lineage>
        <taxon>Eukaryota</taxon>
        <taxon>Metazoa</taxon>
        <taxon>Ecdysozoa</taxon>
        <taxon>Arthropoda</taxon>
        <taxon>Chelicerata</taxon>
        <taxon>Arachnida</taxon>
        <taxon>Araneae</taxon>
        <taxon>Araneomorphae</taxon>
        <taxon>Entelegynae</taxon>
        <taxon>Araneoidea</taxon>
        <taxon>Nephilidae</taxon>
        <taxon>Nephila</taxon>
    </lineage>
</organism>
<name>A0A8X6PQC3_NEPPI</name>
<evidence type="ECO:0000313" key="2">
    <source>
        <dbReference type="Proteomes" id="UP000887013"/>
    </source>
</evidence>
<accession>A0A8X6PQC3</accession>
<gene>
    <name evidence="1" type="ORF">NPIL_304821</name>
</gene>
<protein>
    <submittedName>
        <fullName evidence="1">Uncharacterized protein</fullName>
    </submittedName>
</protein>
<dbReference type="Proteomes" id="UP000887013">
    <property type="component" value="Unassembled WGS sequence"/>
</dbReference>
<evidence type="ECO:0000313" key="1">
    <source>
        <dbReference type="EMBL" id="GFT83424.1"/>
    </source>
</evidence>
<dbReference type="AlphaFoldDB" id="A0A8X6PQC3"/>
<keyword evidence="2" id="KW-1185">Reference proteome</keyword>